<comment type="catalytic activity">
    <reaction evidence="1">
        <text>Random hydrolysis of (1-&gt;4)-beta-D-mannosidic linkages in mannans, galactomannans and glucomannans.</text>
        <dbReference type="EC" id="3.2.1.78"/>
    </reaction>
</comment>
<evidence type="ECO:0000256" key="3">
    <source>
        <dbReference type="ARBA" id="ARBA00005641"/>
    </source>
</evidence>
<feature type="domain" description="Glycoside hydrolase family 5" evidence="11">
    <location>
        <begin position="69"/>
        <end position="242"/>
    </location>
</feature>
<evidence type="ECO:0000256" key="8">
    <source>
        <dbReference type="ARBA" id="ARBA00023295"/>
    </source>
</evidence>
<evidence type="ECO:0000256" key="6">
    <source>
        <dbReference type="ARBA" id="ARBA00022729"/>
    </source>
</evidence>
<dbReference type="PANTHER" id="PTHR31451:SF39">
    <property type="entry name" value="MANNAN ENDO-1,4-BETA-MANNOSIDASE 1"/>
    <property type="match status" value="1"/>
</dbReference>
<evidence type="ECO:0000256" key="9">
    <source>
        <dbReference type="RuleBase" id="RU361153"/>
    </source>
</evidence>
<accession>K2S9S8</accession>
<proteinExistence type="inferred from homology"/>
<dbReference type="GO" id="GO:0016985">
    <property type="term" value="F:mannan endo-1,4-beta-mannosidase activity"/>
    <property type="evidence" value="ECO:0007669"/>
    <property type="project" value="UniProtKB-EC"/>
</dbReference>
<dbReference type="EC" id="3.2.1.78" evidence="4"/>
<evidence type="ECO:0000256" key="5">
    <source>
        <dbReference type="ARBA" id="ARBA00022525"/>
    </source>
</evidence>
<dbReference type="Pfam" id="PF00150">
    <property type="entry name" value="Cellulase"/>
    <property type="match status" value="1"/>
</dbReference>
<keyword evidence="6 10" id="KW-0732">Signal</keyword>
<dbReference type="eggNOG" id="ENOG502QS4Q">
    <property type="taxonomic scope" value="Eukaryota"/>
</dbReference>
<keyword evidence="5" id="KW-0964">Secreted</keyword>
<protein>
    <recommendedName>
        <fullName evidence="4">mannan endo-1,4-beta-mannosidase</fullName>
        <ecNumber evidence="4">3.2.1.78</ecNumber>
    </recommendedName>
</protein>
<dbReference type="STRING" id="1126212.K2S9S8"/>
<dbReference type="AlphaFoldDB" id="K2S9S8"/>
<dbReference type="VEuPathDB" id="FungiDB:MPH_01010"/>
<evidence type="ECO:0000256" key="10">
    <source>
        <dbReference type="SAM" id="SignalP"/>
    </source>
</evidence>
<dbReference type="GO" id="GO:0046355">
    <property type="term" value="P:mannan catabolic process"/>
    <property type="evidence" value="ECO:0007669"/>
    <property type="project" value="UniProtKB-ARBA"/>
</dbReference>
<keyword evidence="8 9" id="KW-0326">Glycosidase</keyword>
<evidence type="ECO:0000256" key="2">
    <source>
        <dbReference type="ARBA" id="ARBA00004613"/>
    </source>
</evidence>
<comment type="subcellular location">
    <subcellularLocation>
        <location evidence="2">Secreted</location>
    </subcellularLocation>
</comment>
<evidence type="ECO:0000313" key="12">
    <source>
        <dbReference type="EMBL" id="EKG21642.1"/>
    </source>
</evidence>
<reference evidence="12 13" key="1">
    <citation type="journal article" date="2012" name="BMC Genomics">
        <title>Tools to kill: Genome of one of the most destructive plant pathogenic fungi Macrophomina phaseolina.</title>
        <authorList>
            <person name="Islam M.S."/>
            <person name="Haque M.S."/>
            <person name="Islam M.M."/>
            <person name="Emdad E.M."/>
            <person name="Halim A."/>
            <person name="Hossen Q.M.M."/>
            <person name="Hossain M.Z."/>
            <person name="Ahmed B."/>
            <person name="Rahim S."/>
            <person name="Rahman M.S."/>
            <person name="Alam M.M."/>
            <person name="Hou S."/>
            <person name="Wan X."/>
            <person name="Saito J.A."/>
            <person name="Alam M."/>
        </authorList>
    </citation>
    <scope>NUCLEOTIDE SEQUENCE [LARGE SCALE GENOMIC DNA]</scope>
    <source>
        <strain evidence="12 13">MS6</strain>
    </source>
</reference>
<evidence type="ECO:0000256" key="4">
    <source>
        <dbReference type="ARBA" id="ARBA00012706"/>
    </source>
</evidence>
<feature type="signal peptide" evidence="10">
    <location>
        <begin position="1"/>
        <end position="18"/>
    </location>
</feature>
<dbReference type="InterPro" id="IPR045053">
    <property type="entry name" value="MAN-like"/>
</dbReference>
<dbReference type="HOGENOM" id="CLU_031603_4_1_1"/>
<evidence type="ECO:0000256" key="7">
    <source>
        <dbReference type="ARBA" id="ARBA00022801"/>
    </source>
</evidence>
<dbReference type="EMBL" id="AHHD01000042">
    <property type="protein sequence ID" value="EKG21642.1"/>
    <property type="molecule type" value="Genomic_DNA"/>
</dbReference>
<organism evidence="12 13">
    <name type="scientific">Macrophomina phaseolina (strain MS6)</name>
    <name type="common">Charcoal rot fungus</name>
    <dbReference type="NCBI Taxonomy" id="1126212"/>
    <lineage>
        <taxon>Eukaryota</taxon>
        <taxon>Fungi</taxon>
        <taxon>Dikarya</taxon>
        <taxon>Ascomycota</taxon>
        <taxon>Pezizomycotina</taxon>
        <taxon>Dothideomycetes</taxon>
        <taxon>Dothideomycetes incertae sedis</taxon>
        <taxon>Botryosphaeriales</taxon>
        <taxon>Botryosphaeriaceae</taxon>
        <taxon>Macrophomina</taxon>
    </lineage>
</organism>
<dbReference type="Gene3D" id="3.20.20.80">
    <property type="entry name" value="Glycosidases"/>
    <property type="match status" value="1"/>
</dbReference>
<feature type="chain" id="PRO_5003864383" description="mannan endo-1,4-beta-mannosidase" evidence="10">
    <location>
        <begin position="19"/>
        <end position="389"/>
    </location>
</feature>
<dbReference type="Proteomes" id="UP000007129">
    <property type="component" value="Unassembled WGS sequence"/>
</dbReference>
<dbReference type="InParanoid" id="K2S9S8"/>
<gene>
    <name evidence="12" type="ORF">MPH_01010</name>
</gene>
<name>K2S9S8_MACPH</name>
<dbReference type="SUPFAM" id="SSF51445">
    <property type="entry name" value="(Trans)glycosidases"/>
    <property type="match status" value="1"/>
</dbReference>
<dbReference type="PANTHER" id="PTHR31451">
    <property type="match status" value="1"/>
</dbReference>
<sequence length="389" mass="42314">MKYSTILGLTAAVTLAAASPVKRQSSFAKVDGLKFNIDGVTKYYAGTNAYWLGFTTGDADIDTALDRLKESGIKLLRIWGFNDVNTVPTDGTVWYQSFVAGQDPVINTGANGLQRLDYVVKSAESRGIKLIINFVNNWTDYGGMAAYMKRFGGSANPDWYANADIQAQYKKYIKAVVSRYIDSPAIFAWELANEPRCNGCDTSVIYDWAKETSAYIKSLDANHLVTLGDEGFGVAGGDGSYPYQRRRRVRVSISARTSRSILSTTAHSISTRIPVSSPYSSSGLMMLTAFSGGQPNEPFGSEWVTAHGAACATAGKPCIFEEYGVKTDKCNIEGKWQSTALNTTGIAADQFWDFGTTLSWGQTNNDGNTIFTGTSDWECLVTKHVANIG</sequence>
<dbReference type="OrthoDB" id="406631at2759"/>
<evidence type="ECO:0000256" key="1">
    <source>
        <dbReference type="ARBA" id="ARBA00001678"/>
    </source>
</evidence>
<dbReference type="InterPro" id="IPR001547">
    <property type="entry name" value="Glyco_hydro_5"/>
</dbReference>
<keyword evidence="7 9" id="KW-0378">Hydrolase</keyword>
<evidence type="ECO:0000313" key="13">
    <source>
        <dbReference type="Proteomes" id="UP000007129"/>
    </source>
</evidence>
<evidence type="ECO:0000259" key="11">
    <source>
        <dbReference type="Pfam" id="PF00150"/>
    </source>
</evidence>
<dbReference type="GO" id="GO:0005576">
    <property type="term" value="C:extracellular region"/>
    <property type="evidence" value="ECO:0007669"/>
    <property type="project" value="UniProtKB-SubCell"/>
</dbReference>
<dbReference type="InterPro" id="IPR017853">
    <property type="entry name" value="GH"/>
</dbReference>
<comment type="similarity">
    <text evidence="3 9">Belongs to the glycosyl hydrolase 5 (cellulase A) family.</text>
</comment>
<comment type="caution">
    <text evidence="12">The sequence shown here is derived from an EMBL/GenBank/DDBJ whole genome shotgun (WGS) entry which is preliminary data.</text>
</comment>